<organism evidence="2 3">
    <name type="scientific">Brachyspira murdochii</name>
    <dbReference type="NCBI Taxonomy" id="84378"/>
    <lineage>
        <taxon>Bacteria</taxon>
        <taxon>Pseudomonadati</taxon>
        <taxon>Spirochaetota</taxon>
        <taxon>Spirochaetia</taxon>
        <taxon>Brachyspirales</taxon>
        <taxon>Brachyspiraceae</taxon>
        <taxon>Brachyspira</taxon>
    </lineage>
</organism>
<dbReference type="Proteomes" id="UP000238924">
    <property type="component" value="Unassembled WGS sequence"/>
</dbReference>
<evidence type="ECO:0000313" key="2">
    <source>
        <dbReference type="EMBL" id="PPS22469.1"/>
    </source>
</evidence>
<feature type="signal peptide" evidence="1">
    <location>
        <begin position="1"/>
        <end position="25"/>
    </location>
</feature>
<reference evidence="2 3" key="1">
    <citation type="submission" date="2014-04" db="EMBL/GenBank/DDBJ databases">
        <title>Whole genome sequence of 'Brachyspira hampsonii' D13-03603F2.</title>
        <authorList>
            <person name="Patterson A.H."/>
            <person name="Chaban B."/>
            <person name="Fernando C."/>
            <person name="Harding J.C."/>
            <person name="Hill J.E."/>
        </authorList>
    </citation>
    <scope>NUCLEOTIDE SEQUENCE [LARGE SCALE GENOMIC DNA]</scope>
    <source>
        <strain evidence="2 3">D13-03603F2</strain>
    </source>
</reference>
<accession>A0ABX5B567</accession>
<name>A0ABX5B567_9SPIR</name>
<evidence type="ECO:0000313" key="3">
    <source>
        <dbReference type="Proteomes" id="UP000238924"/>
    </source>
</evidence>
<keyword evidence="1" id="KW-0732">Signal</keyword>
<dbReference type="PROSITE" id="PS51257">
    <property type="entry name" value="PROKAR_LIPOPROTEIN"/>
    <property type="match status" value="1"/>
</dbReference>
<dbReference type="RefSeq" id="WP_104618171.1">
    <property type="nucleotide sequence ID" value="NZ_JAWLPZ010000016.1"/>
</dbReference>
<proteinExistence type="predicted"/>
<evidence type="ECO:0000256" key="1">
    <source>
        <dbReference type="SAM" id="SignalP"/>
    </source>
</evidence>
<protein>
    <recommendedName>
        <fullName evidence="4">Lipoprotein</fullName>
    </recommendedName>
</protein>
<dbReference type="EMBL" id="JJMJ01000068">
    <property type="protein sequence ID" value="PPS22469.1"/>
    <property type="molecule type" value="Genomic_DNA"/>
</dbReference>
<feature type="chain" id="PRO_5046640451" description="Lipoprotein" evidence="1">
    <location>
        <begin position="26"/>
        <end position="115"/>
    </location>
</feature>
<keyword evidence="3" id="KW-1185">Reference proteome</keyword>
<sequence>MNKKLLSILFTLFLSGILSVSCSNADKTAQGTGIDSKYAGTWVGGGNLEGQTIIINADGSAKNQTQNVDMPASSITKNSDTSYTANYTLNPSNGVTVKGTMNIEFTTDTSANVTG</sequence>
<comment type="caution">
    <text evidence="2">The sequence shown here is derived from an EMBL/GenBank/DDBJ whole genome shotgun (WGS) entry which is preliminary data.</text>
</comment>
<evidence type="ECO:0008006" key="4">
    <source>
        <dbReference type="Google" id="ProtNLM"/>
    </source>
</evidence>
<gene>
    <name evidence="2" type="ORF">DJ52_04230</name>
</gene>